<dbReference type="AlphaFoldDB" id="A0A1S8DE75"/>
<proteinExistence type="predicted"/>
<protein>
    <recommendedName>
        <fullName evidence="3">Carboxypeptidase regulatory-like domain-containing protein</fullName>
    </recommendedName>
</protein>
<dbReference type="STRING" id="254161.SAMN05216256_10562"/>
<accession>A0A1S8DE75</accession>
<dbReference type="OrthoDB" id="8905713at2"/>
<dbReference type="EMBL" id="MUBC01000044">
    <property type="protein sequence ID" value="ONM42840.1"/>
    <property type="molecule type" value="Genomic_DNA"/>
</dbReference>
<gene>
    <name evidence="1" type="ORF">BXT89_15815</name>
</gene>
<evidence type="ECO:0008006" key="3">
    <source>
        <dbReference type="Google" id="ProtNLM"/>
    </source>
</evidence>
<keyword evidence="2" id="KW-1185">Reference proteome</keyword>
<reference evidence="1 2" key="1">
    <citation type="submission" date="2017-01" db="EMBL/GenBank/DDBJ databases">
        <title>Draft genome sequence of Pseudomonas pachastrellae type strain CCUG 46540T from a deep sea.</title>
        <authorList>
            <person name="Gomila M."/>
            <person name="Mulet M."/>
            <person name="Lalucat J."/>
            <person name="Garcia-Valdes E."/>
        </authorList>
    </citation>
    <scope>NUCLEOTIDE SEQUENCE [LARGE SCALE GENOMIC DNA]</scope>
    <source>
        <strain evidence="1 2">CCUG 46540</strain>
    </source>
</reference>
<sequence length="634" mass="65337">MTNHPWSYLKLPGTLLGAALLSACLGGGGGGGGGSDGGGAAASATVSGTAATGAAIVSGTVTAVCADGSGFTDTVTTDTDGSWRGEISNAQVLPCALRINGGTPSVTLYSLATATGNVNITPLTDLALALQVNDLSGQNLADWFSAPNDGSADLATLGAQLSAAADALRTLLDAAGYTLPASWGAGSTAPFSTAFTPDPNSDPYDQLLEALAQAISDNPNLSDYNALVSSLLGGASMPAAPGSQSGGGSVPATLNSALVGSLDLVFKQGSGAGCGSVCAFSEDQAVSVVLGADNSLTINGKTLTNPIHRILGDSPHLPEIIWQDGNIDYALSDNEVGHFNEINVGDLSNSSGPFNTPAFLGQLRVEQPVNPAATAVGALAGTYTPTFVNRSARFDATALALGDQAQVLVQSNGVVSIEDFEFDPSDPTFNFWDGSNSPYQNTPVYQLTVKPSEDVTHTLTATLDQQRKTPVAWRVAVTTRIGSGAYSNSYMDLEDRPLAPEITTLFQALQARSPITLTGFVDSTLQSGFTLCEEVDLSIEGDGSIADPWRYDLNPKGVTTPGISNGQKGTETFSLRNAYYAAESNGERAALERLQILLRDDGEVELQQFNGGIIRDQASTDPTQIATANCEAFQ</sequence>
<organism evidence="1 2">
    <name type="scientific">Halopseudomonas pachastrellae</name>
    <dbReference type="NCBI Taxonomy" id="254161"/>
    <lineage>
        <taxon>Bacteria</taxon>
        <taxon>Pseudomonadati</taxon>
        <taxon>Pseudomonadota</taxon>
        <taxon>Gammaproteobacteria</taxon>
        <taxon>Pseudomonadales</taxon>
        <taxon>Pseudomonadaceae</taxon>
        <taxon>Halopseudomonas</taxon>
    </lineage>
</organism>
<name>A0A1S8DE75_9GAMM</name>
<evidence type="ECO:0000313" key="1">
    <source>
        <dbReference type="EMBL" id="ONM42840.1"/>
    </source>
</evidence>
<comment type="caution">
    <text evidence="1">The sequence shown here is derived from an EMBL/GenBank/DDBJ whole genome shotgun (WGS) entry which is preliminary data.</text>
</comment>
<dbReference type="Proteomes" id="UP000242847">
    <property type="component" value="Unassembled WGS sequence"/>
</dbReference>
<evidence type="ECO:0000313" key="2">
    <source>
        <dbReference type="Proteomes" id="UP000242847"/>
    </source>
</evidence>
<dbReference type="RefSeq" id="WP_083728647.1">
    <property type="nucleotide sequence ID" value="NZ_FOUD01000005.1"/>
</dbReference>